<dbReference type="RefSeq" id="XP_025555969.1">
    <property type="nucleotide sequence ID" value="XM_025701046.1"/>
</dbReference>
<reference evidence="2 3" key="1">
    <citation type="submission" date="2018-02" db="EMBL/GenBank/DDBJ databases">
        <title>The genomes of Aspergillus section Nigri reveals drivers in fungal speciation.</title>
        <authorList>
            <consortium name="DOE Joint Genome Institute"/>
            <person name="Vesth T.C."/>
            <person name="Nybo J."/>
            <person name="Theobald S."/>
            <person name="Brandl J."/>
            <person name="Frisvad J.C."/>
            <person name="Nielsen K.F."/>
            <person name="Lyhne E.K."/>
            <person name="Kogle M.E."/>
            <person name="Kuo A."/>
            <person name="Riley R."/>
            <person name="Clum A."/>
            <person name="Nolan M."/>
            <person name="Lipzen A."/>
            <person name="Salamov A."/>
            <person name="Henrissat B."/>
            <person name="Wiebenga A."/>
            <person name="De vries R.P."/>
            <person name="Grigoriev I.V."/>
            <person name="Mortensen U.H."/>
            <person name="Andersen M.R."/>
            <person name="Baker S.E."/>
        </authorList>
    </citation>
    <scope>NUCLEOTIDE SEQUENCE [LARGE SCALE GENOMIC DNA]</scope>
    <source>
        <strain evidence="2 3">CBS 101889</strain>
    </source>
</reference>
<dbReference type="EMBL" id="KZ824268">
    <property type="protein sequence ID" value="RAL16815.1"/>
    <property type="molecule type" value="Genomic_DNA"/>
</dbReference>
<protein>
    <submittedName>
        <fullName evidence="2">Uncharacterized protein</fullName>
    </submittedName>
</protein>
<evidence type="ECO:0000313" key="2">
    <source>
        <dbReference type="EMBL" id="RAL16815.1"/>
    </source>
</evidence>
<feature type="region of interest" description="Disordered" evidence="1">
    <location>
        <begin position="110"/>
        <end position="144"/>
    </location>
</feature>
<organism evidence="2 3">
    <name type="scientific">Aspergillus homomorphus (strain CBS 101889)</name>
    <dbReference type="NCBI Taxonomy" id="1450537"/>
    <lineage>
        <taxon>Eukaryota</taxon>
        <taxon>Fungi</taxon>
        <taxon>Dikarya</taxon>
        <taxon>Ascomycota</taxon>
        <taxon>Pezizomycotina</taxon>
        <taxon>Eurotiomycetes</taxon>
        <taxon>Eurotiomycetidae</taxon>
        <taxon>Eurotiales</taxon>
        <taxon>Aspergillaceae</taxon>
        <taxon>Aspergillus</taxon>
        <taxon>Aspergillus subgen. Circumdati</taxon>
    </lineage>
</organism>
<dbReference type="VEuPathDB" id="FungiDB:BO97DRAFT_76044"/>
<gene>
    <name evidence="2" type="ORF">BO97DRAFT_76044</name>
</gene>
<dbReference type="OrthoDB" id="4466188at2759"/>
<feature type="compositionally biased region" description="Polar residues" evidence="1">
    <location>
        <begin position="110"/>
        <end position="120"/>
    </location>
</feature>
<evidence type="ECO:0000313" key="3">
    <source>
        <dbReference type="Proteomes" id="UP000248961"/>
    </source>
</evidence>
<proteinExistence type="predicted"/>
<keyword evidence="3" id="KW-1185">Reference proteome</keyword>
<dbReference type="Proteomes" id="UP000248961">
    <property type="component" value="Unassembled WGS sequence"/>
</dbReference>
<name>A0A395IA26_ASPHC</name>
<evidence type="ECO:0000256" key="1">
    <source>
        <dbReference type="SAM" id="MobiDB-lite"/>
    </source>
</evidence>
<feature type="compositionally biased region" description="Low complexity" evidence="1">
    <location>
        <begin position="134"/>
        <end position="144"/>
    </location>
</feature>
<accession>A0A395IA26</accession>
<sequence length="186" mass="20647">MVLEQAQRQVRGLISKSNCRTPWRLLQGLWKSLQKSSDLPDTHPEVKQTLPCASPDAQAINYNGISGLVAGDYMHAPPQKLFVVNPDPESEPTDSIRALRPFLSSAMRSTSYTHSHTSARSIRAESRLPSVDPRTSSSASRESTLSFELASEEVELFYHIIFNGLRAQVSRRRVPQALGSLNDRCG</sequence>
<dbReference type="AlphaFoldDB" id="A0A395IA26"/>
<dbReference type="GeneID" id="37205335"/>